<reference evidence="1" key="1">
    <citation type="journal article" date="2014" name="Int. J. Syst. Evol. Microbiol.">
        <title>Complete genome sequence of Corynebacterium casei LMG S-19264T (=DSM 44701T), isolated from a smear-ripened cheese.</title>
        <authorList>
            <consortium name="US DOE Joint Genome Institute (JGI-PGF)"/>
            <person name="Walter F."/>
            <person name="Albersmeier A."/>
            <person name="Kalinowski J."/>
            <person name="Ruckert C."/>
        </authorList>
    </citation>
    <scope>NUCLEOTIDE SEQUENCE</scope>
    <source>
        <strain evidence="1">JCM 4637</strain>
    </source>
</reference>
<evidence type="ECO:0000313" key="2">
    <source>
        <dbReference type="Proteomes" id="UP000638353"/>
    </source>
</evidence>
<proteinExistence type="predicted"/>
<organism evidence="1 2">
    <name type="scientific">Streptomyces finlayi</name>
    <dbReference type="NCBI Taxonomy" id="67296"/>
    <lineage>
        <taxon>Bacteria</taxon>
        <taxon>Bacillati</taxon>
        <taxon>Actinomycetota</taxon>
        <taxon>Actinomycetes</taxon>
        <taxon>Kitasatosporales</taxon>
        <taxon>Streptomycetaceae</taxon>
        <taxon>Streptomyces</taxon>
    </lineage>
</organism>
<evidence type="ECO:0000313" key="1">
    <source>
        <dbReference type="EMBL" id="GHC90200.1"/>
    </source>
</evidence>
<sequence>MPEKSIQFGLFGARGIKGGEAVANQLDRLAGGIATPVTAKRGWTARLNYLTRTPHAVRAAKAAGLTVTDRTLKAWRDGKRQPSRASLEKIERAYTAVRRQNVAKHLLKRLNRDGRGTRIEIHPLNQSQVPQPHKRVLSMRTMNVRDWDALVTAWAAGDTGGLETAWDDTVVDLGSDWGQYEYVTNVGFAA</sequence>
<evidence type="ECO:0008006" key="3">
    <source>
        <dbReference type="Google" id="ProtNLM"/>
    </source>
</evidence>
<dbReference type="Proteomes" id="UP000638353">
    <property type="component" value="Unassembled WGS sequence"/>
</dbReference>
<name>A0A918WWX7_9ACTN</name>
<dbReference type="RefSeq" id="WP_189823544.1">
    <property type="nucleotide sequence ID" value="NZ_BMVC01000004.1"/>
</dbReference>
<gene>
    <name evidence="1" type="ORF">GCM10010334_24020</name>
</gene>
<reference evidence="1" key="2">
    <citation type="submission" date="2020-09" db="EMBL/GenBank/DDBJ databases">
        <authorList>
            <person name="Sun Q."/>
            <person name="Ohkuma M."/>
        </authorList>
    </citation>
    <scope>NUCLEOTIDE SEQUENCE</scope>
    <source>
        <strain evidence="1">JCM 4637</strain>
    </source>
</reference>
<comment type="caution">
    <text evidence="1">The sequence shown here is derived from an EMBL/GenBank/DDBJ whole genome shotgun (WGS) entry which is preliminary data.</text>
</comment>
<dbReference type="EMBL" id="BMVC01000004">
    <property type="protein sequence ID" value="GHC90200.1"/>
    <property type="molecule type" value="Genomic_DNA"/>
</dbReference>
<dbReference type="AlphaFoldDB" id="A0A918WWX7"/>
<accession>A0A918WWX7</accession>
<protein>
    <recommendedName>
        <fullName evidence="3">Transcriptional regulator</fullName>
    </recommendedName>
</protein>